<name>A0A933SD04_UNCEI</name>
<proteinExistence type="predicted"/>
<accession>A0A933SD04</accession>
<dbReference type="PANTHER" id="PTHR37694:SF1">
    <property type="entry name" value="SLR8022 PROTEIN"/>
    <property type="match status" value="1"/>
</dbReference>
<dbReference type="AlphaFoldDB" id="A0A933SD04"/>
<dbReference type="InterPro" id="IPR011051">
    <property type="entry name" value="RmlC_Cupin_sf"/>
</dbReference>
<evidence type="ECO:0000256" key="1">
    <source>
        <dbReference type="ARBA" id="ARBA00023125"/>
    </source>
</evidence>
<reference evidence="3" key="1">
    <citation type="submission" date="2020-07" db="EMBL/GenBank/DDBJ databases">
        <title>Huge and variable diversity of episymbiotic CPR bacteria and DPANN archaea in groundwater ecosystems.</title>
        <authorList>
            <person name="He C.Y."/>
            <person name="Keren R."/>
            <person name="Whittaker M."/>
            <person name="Farag I.F."/>
            <person name="Doudna J."/>
            <person name="Cate J.H.D."/>
            <person name="Banfield J.F."/>
        </authorList>
    </citation>
    <scope>NUCLEOTIDE SEQUENCE</scope>
    <source>
        <strain evidence="3">NC_groundwater_1813_Pr3_B-0.1um_71_17</strain>
    </source>
</reference>
<dbReference type="InterPro" id="IPR014710">
    <property type="entry name" value="RmlC-like_jellyroll"/>
</dbReference>
<dbReference type="GO" id="GO:0003677">
    <property type="term" value="F:DNA binding"/>
    <property type="evidence" value="ECO:0007669"/>
    <property type="project" value="UniProtKB-KW"/>
</dbReference>
<evidence type="ECO:0000259" key="2">
    <source>
        <dbReference type="Pfam" id="PF02311"/>
    </source>
</evidence>
<protein>
    <submittedName>
        <fullName evidence="3">AraC family ligand binding domain-containing protein</fullName>
    </submittedName>
</protein>
<comment type="caution">
    <text evidence="3">The sequence shown here is derived from an EMBL/GenBank/DDBJ whole genome shotgun (WGS) entry which is preliminary data.</text>
</comment>
<organism evidence="3 4">
    <name type="scientific">Eiseniibacteriota bacterium</name>
    <dbReference type="NCBI Taxonomy" id="2212470"/>
    <lineage>
        <taxon>Bacteria</taxon>
        <taxon>Candidatus Eiseniibacteriota</taxon>
    </lineage>
</organism>
<dbReference type="Gene3D" id="2.60.120.10">
    <property type="entry name" value="Jelly Rolls"/>
    <property type="match status" value="1"/>
</dbReference>
<dbReference type="Pfam" id="PF02311">
    <property type="entry name" value="AraC_binding"/>
    <property type="match status" value="1"/>
</dbReference>
<dbReference type="EMBL" id="JACRIW010000042">
    <property type="protein sequence ID" value="MBI5169131.1"/>
    <property type="molecule type" value="Genomic_DNA"/>
</dbReference>
<sequence length="102" mass="11450">MRKEGPWLQHGRNALTLAKYADLRIVYMLMKAGTRLPQHHATGRISVQTVTGHVRLHLSERTVELPAGHLLALEQEVQHDVEAIEESTILLTLAWPGEEAGR</sequence>
<dbReference type="GO" id="GO:0006355">
    <property type="term" value="P:regulation of DNA-templated transcription"/>
    <property type="evidence" value="ECO:0007669"/>
    <property type="project" value="InterPro"/>
</dbReference>
<evidence type="ECO:0000313" key="4">
    <source>
        <dbReference type="Proteomes" id="UP000696931"/>
    </source>
</evidence>
<feature type="domain" description="AraC-type arabinose-binding/dimerisation" evidence="2">
    <location>
        <begin position="47"/>
        <end position="86"/>
    </location>
</feature>
<gene>
    <name evidence="3" type="ORF">HZA61_06560</name>
</gene>
<evidence type="ECO:0000313" key="3">
    <source>
        <dbReference type="EMBL" id="MBI5169131.1"/>
    </source>
</evidence>
<dbReference type="PANTHER" id="PTHR37694">
    <property type="entry name" value="SLR8022 PROTEIN"/>
    <property type="match status" value="1"/>
</dbReference>
<keyword evidence="1" id="KW-0238">DNA-binding</keyword>
<dbReference type="InterPro" id="IPR003313">
    <property type="entry name" value="AraC-bd"/>
</dbReference>
<dbReference type="SUPFAM" id="SSF51182">
    <property type="entry name" value="RmlC-like cupins"/>
    <property type="match status" value="1"/>
</dbReference>
<dbReference type="Proteomes" id="UP000696931">
    <property type="component" value="Unassembled WGS sequence"/>
</dbReference>